<evidence type="ECO:0000313" key="2">
    <source>
        <dbReference type="EMBL" id="WZC49743.1"/>
    </source>
</evidence>
<organism evidence="2 3">
    <name type="scientific">Yoonia phaeophyticola</name>
    <dbReference type="NCBI Taxonomy" id="3137369"/>
    <lineage>
        <taxon>Bacteria</taxon>
        <taxon>Pseudomonadati</taxon>
        <taxon>Pseudomonadota</taxon>
        <taxon>Alphaproteobacteria</taxon>
        <taxon>Rhodobacterales</taxon>
        <taxon>Paracoccaceae</taxon>
        <taxon>Yoonia</taxon>
    </lineage>
</organism>
<dbReference type="RefSeq" id="WP_341367853.1">
    <property type="nucleotide sequence ID" value="NZ_CP150951.2"/>
</dbReference>
<proteinExistence type="predicted"/>
<sequence>MKSTFIKLAGGLTLSVLATAAAAECTAEDVQAKTTTLSEAMQALATTDTAKMTELSTKMQEAMTAAAATGDQEAICENLDALIAEYAG</sequence>
<accession>A0ABZ2V5A8</accession>
<keyword evidence="3" id="KW-1185">Reference proteome</keyword>
<evidence type="ECO:0000313" key="3">
    <source>
        <dbReference type="Proteomes" id="UP001440612"/>
    </source>
</evidence>
<reference evidence="3" key="1">
    <citation type="submission" date="2024-04" db="EMBL/GenBank/DDBJ databases">
        <title>Phylogenomic analyses of a clade within the roseobacter group suggest taxonomic reassignments of species of the genera Aestuariivita, Citreicella, Loktanella, Nautella, Pelagibaca, Ruegeria, Thalassobius, Thiobacimonas and Tropicibacter, and the proposal o.</title>
        <authorList>
            <person name="Jeon C.O."/>
        </authorList>
    </citation>
    <scope>NUCLEOTIDE SEQUENCE [LARGE SCALE GENOMIC DNA]</scope>
    <source>
        <strain evidence="3">BS5-3</strain>
    </source>
</reference>
<dbReference type="Proteomes" id="UP001440612">
    <property type="component" value="Chromosome"/>
</dbReference>
<feature type="chain" id="PRO_5045506793" evidence="1">
    <location>
        <begin position="24"/>
        <end position="88"/>
    </location>
</feature>
<feature type="signal peptide" evidence="1">
    <location>
        <begin position="1"/>
        <end position="23"/>
    </location>
</feature>
<protein>
    <submittedName>
        <fullName evidence="2">Uncharacterized protein</fullName>
    </submittedName>
</protein>
<evidence type="ECO:0000256" key="1">
    <source>
        <dbReference type="SAM" id="SignalP"/>
    </source>
</evidence>
<name>A0ABZ2V5A8_9RHOB</name>
<keyword evidence="1" id="KW-0732">Signal</keyword>
<dbReference type="EMBL" id="CP150951">
    <property type="protein sequence ID" value="WZC49743.1"/>
    <property type="molecule type" value="Genomic_DNA"/>
</dbReference>
<gene>
    <name evidence="2" type="ORF">AABB29_03580</name>
</gene>